<sequence length="319" mass="34770">AGVELVGVKGLGRLAKPIINRYHSSKSSRDVLREFQAAGERTILVPFQPEGGVGGGSPPGGRTRALERLESELFDTAKYLGNTNRLTVLTWTREGDWGSITLFEVDVTSGSSSMRGGGGGAVKIRPLAAMEDVPKEVLVSMRVDQAVRKVVLEHVGDEGMFRWKARVGQGPAYVRLRSLLRVGDGTSSRRASSSGEADADGIMATIPQFLALMHTNRSILDVVASEGMRDGIETEDGDVVRAVSLKEKPEGKAHTGRDVHVVVLMPNRTAWAEEQILWTDGGERLVDLRHRMYWDAIDRGRIRSRRSAGMRKKRSGGGD</sequence>
<dbReference type="AlphaFoldDB" id="A0AA39WUP9"/>
<dbReference type="EMBL" id="JAULSR010000004">
    <property type="protein sequence ID" value="KAK0621958.1"/>
    <property type="molecule type" value="Genomic_DNA"/>
</dbReference>
<evidence type="ECO:0000313" key="1">
    <source>
        <dbReference type="EMBL" id="KAK0621958.1"/>
    </source>
</evidence>
<protein>
    <submittedName>
        <fullName evidence="1">Uncharacterized protein</fullName>
    </submittedName>
</protein>
<comment type="caution">
    <text evidence="1">The sequence shown here is derived from an EMBL/GenBank/DDBJ whole genome shotgun (WGS) entry which is preliminary data.</text>
</comment>
<organism evidence="1 2">
    <name type="scientific">Bombardia bombarda</name>
    <dbReference type="NCBI Taxonomy" id="252184"/>
    <lineage>
        <taxon>Eukaryota</taxon>
        <taxon>Fungi</taxon>
        <taxon>Dikarya</taxon>
        <taxon>Ascomycota</taxon>
        <taxon>Pezizomycotina</taxon>
        <taxon>Sordariomycetes</taxon>
        <taxon>Sordariomycetidae</taxon>
        <taxon>Sordariales</taxon>
        <taxon>Lasiosphaeriaceae</taxon>
        <taxon>Bombardia</taxon>
    </lineage>
</organism>
<feature type="non-terminal residue" evidence="1">
    <location>
        <position position="319"/>
    </location>
</feature>
<accession>A0AA39WUP9</accession>
<proteinExistence type="predicted"/>
<reference evidence="1" key="1">
    <citation type="submission" date="2023-06" db="EMBL/GenBank/DDBJ databases">
        <title>Genome-scale phylogeny and comparative genomics of the fungal order Sordariales.</title>
        <authorList>
            <consortium name="Lawrence Berkeley National Laboratory"/>
            <person name="Hensen N."/>
            <person name="Bonometti L."/>
            <person name="Westerberg I."/>
            <person name="Brannstrom I.O."/>
            <person name="Guillou S."/>
            <person name="Cros-Aarteil S."/>
            <person name="Calhoun S."/>
            <person name="Haridas S."/>
            <person name="Kuo A."/>
            <person name="Mondo S."/>
            <person name="Pangilinan J."/>
            <person name="Riley R."/>
            <person name="LaButti K."/>
            <person name="Andreopoulos B."/>
            <person name="Lipzen A."/>
            <person name="Chen C."/>
            <person name="Yanf M."/>
            <person name="Daum C."/>
            <person name="Ng V."/>
            <person name="Clum A."/>
            <person name="Steindorff A."/>
            <person name="Ohm R."/>
            <person name="Martin F."/>
            <person name="Silar P."/>
            <person name="Natvig D."/>
            <person name="Lalanne C."/>
            <person name="Gautier V."/>
            <person name="Ament-velasquez S.L."/>
            <person name="Kruys A."/>
            <person name="Hutchinson M.I."/>
            <person name="Powell A.J."/>
            <person name="Barry K."/>
            <person name="Miller A.N."/>
            <person name="Grigoriev I.V."/>
            <person name="Debuchy R."/>
            <person name="Gladieux P."/>
            <person name="Thoren M.H."/>
            <person name="Johannesson H."/>
        </authorList>
    </citation>
    <scope>NUCLEOTIDE SEQUENCE</scope>
    <source>
        <strain evidence="1">SMH3391-2</strain>
    </source>
</reference>
<name>A0AA39WUP9_9PEZI</name>
<gene>
    <name evidence="1" type="ORF">B0T17DRAFT_474279</name>
</gene>
<feature type="non-terminal residue" evidence="1">
    <location>
        <position position="1"/>
    </location>
</feature>
<keyword evidence="2" id="KW-1185">Reference proteome</keyword>
<evidence type="ECO:0000313" key="2">
    <source>
        <dbReference type="Proteomes" id="UP001174934"/>
    </source>
</evidence>
<dbReference type="Proteomes" id="UP001174934">
    <property type="component" value="Unassembled WGS sequence"/>
</dbReference>